<dbReference type="FunFam" id="3.40.50.620:FF:000382">
    <property type="entry name" value="Valine--tRNA ligase"/>
    <property type="match status" value="1"/>
</dbReference>
<evidence type="ECO:0000259" key="10">
    <source>
        <dbReference type="Pfam" id="PF00133"/>
    </source>
</evidence>
<dbReference type="InterPro" id="IPR002300">
    <property type="entry name" value="aa-tRNA-synth_Ia"/>
</dbReference>
<protein>
    <recommendedName>
        <fullName evidence="9">Valine--tRNA ligase</fullName>
        <ecNumber evidence="9">6.1.1.9</ecNumber>
    </recommendedName>
    <alternativeName>
        <fullName evidence="9">Valyl-tRNA synthetase</fullName>
        <shortName evidence="9">ValRS</shortName>
    </alternativeName>
</protein>
<dbReference type="InterPro" id="IPR009008">
    <property type="entry name" value="Val/Leu/Ile-tRNA-synth_edit"/>
</dbReference>
<keyword evidence="4 9" id="KW-0067">ATP-binding</keyword>
<comment type="function">
    <text evidence="9">Catalyzes the attachment of valine to tRNA(Val). As ValRS can inadvertently accommodate and process structurally similar amino acids such as threonine, to avoid such errors, it has a 'posttransfer' editing activity that hydrolyzes mischarged Thr-tRNA(Val) in a tRNA-dependent manner.</text>
</comment>
<dbReference type="GO" id="GO:0006438">
    <property type="term" value="P:valyl-tRNA aminoacylation"/>
    <property type="evidence" value="ECO:0007669"/>
    <property type="project" value="UniProtKB-UniRule"/>
</dbReference>
<keyword evidence="1 9" id="KW-0963">Cytoplasm</keyword>
<evidence type="ECO:0000313" key="13">
    <source>
        <dbReference type="EMBL" id="VYT11946.1"/>
    </source>
</evidence>
<dbReference type="CDD" id="cd07962">
    <property type="entry name" value="Anticodon_Ia_Val"/>
    <property type="match status" value="1"/>
</dbReference>
<evidence type="ECO:0000256" key="4">
    <source>
        <dbReference type="ARBA" id="ARBA00022840"/>
    </source>
</evidence>
<dbReference type="FunFam" id="3.90.740.10:FF:000005">
    <property type="entry name" value="Valine--tRNA ligase, mitochondrial"/>
    <property type="match status" value="1"/>
</dbReference>
<dbReference type="SUPFAM" id="SSF47323">
    <property type="entry name" value="Anticodon-binding domain of a subclass of class I aminoacyl-tRNA synthetases"/>
    <property type="match status" value="1"/>
</dbReference>
<feature type="domain" description="Methionyl/Valyl/Leucyl/Isoleucyl-tRNA synthetase anticodon-binding" evidence="11">
    <location>
        <begin position="614"/>
        <end position="746"/>
    </location>
</feature>
<dbReference type="InterPro" id="IPR002303">
    <property type="entry name" value="Valyl-tRNA_ligase"/>
</dbReference>
<name>A0A6N2U8Y5_9BACT</name>
<dbReference type="EC" id="6.1.1.9" evidence="9"/>
<evidence type="ECO:0000256" key="7">
    <source>
        <dbReference type="ARBA" id="ARBA00023146"/>
    </source>
</evidence>
<dbReference type="InterPro" id="IPR010978">
    <property type="entry name" value="tRNA-bd_arm"/>
</dbReference>
<keyword evidence="2 9" id="KW-0436">Ligase</keyword>
<dbReference type="InterPro" id="IPR001412">
    <property type="entry name" value="aa-tRNA-synth_I_CS"/>
</dbReference>
<dbReference type="InterPro" id="IPR014729">
    <property type="entry name" value="Rossmann-like_a/b/a_fold"/>
</dbReference>
<dbReference type="SUPFAM" id="SSF52374">
    <property type="entry name" value="Nucleotidylyl transferase"/>
    <property type="match status" value="1"/>
</dbReference>
<dbReference type="Gene3D" id="3.90.740.10">
    <property type="entry name" value="Valyl/Leucyl/Isoleucyl-tRNA synthetase, editing domain"/>
    <property type="match status" value="1"/>
</dbReference>
<sequence>MDFYNPKEIEEKYYQICENRGYFEVDGNKNIQNGKKFCIMMPPPNVTGVLHIGHSLTFTLQDIMTRYKRMDGFKTLYQPGMDHAGIATQNVVEKKLLAKGITKESLGREKFVDEIWKWKEESGGTILKQMRKLGITPAWSRLRFTMDDGLKSAVRKAFVSLYNSGLIIRGNYMVNWCTHDGALSDVEVEHKEHVGKLYYLRYFLKDSDEFVVVATTRPETYFGDTAVMVNPNDERYTSLIGKKVVLPIIKREIPIIADEHVDMSFGTGVVKVTPAHDQNDYEVGNRHGLEFITIFDEKGILNDECGEFKGLERLDARQKVVAKLQEIGNVEKTEDYTNQVGYCYRCKNIVEPYISKQWFVKKEIATDAIKAVNNGEAQFFPAHWINSFNAWMRELKDWCISRQLWWGHQIPVFYCNECGHEWADEDENPTSCPKCKSKNFYQDPNVLDTWFSSGLWPFSTLGWGNDENYKNEKWFENDLREFYPNTMLITGFDILFFWVARMMFQSENALKKLPFKDIYLHALVKTATGEKMSKSSGNVIDPLVKIDEYSADILRFTLALLCIQGRDIRLSEEKLVQVRNFTNKLYNAHKFLLLNESKFPNLSELELKTELGIYMFSRFQNCVNETRKNLDEYRFNDAANEIYKFLWDEFCDWGIELSKAQKSAVKELGAIFKEAMKLLSPFMPFLSEYLWHELSGTNLQNSDSIMIMPYPKATKQNIEIEAKFSLIIESIVAIRRAKATIDLGNSKIPLAYIKLNESINLENELKFIKLLAKCEDVKFVNEKVTDAVADVSQNLSVFVPLSGVDLSEILKRLNAQKTKLEKEILKLEGMLKNEKFIANAPAEVVKTNREGLENAKDQLSKVENEIRSLENV</sequence>
<feature type="coiled-coil region" evidence="9">
    <location>
        <begin position="803"/>
        <end position="872"/>
    </location>
</feature>
<evidence type="ECO:0000256" key="6">
    <source>
        <dbReference type="ARBA" id="ARBA00023054"/>
    </source>
</evidence>
<dbReference type="NCBIfam" id="TIGR00422">
    <property type="entry name" value="valS"/>
    <property type="match status" value="1"/>
</dbReference>
<dbReference type="InterPro" id="IPR037118">
    <property type="entry name" value="Val-tRNA_synth_C_sf"/>
</dbReference>
<dbReference type="Gene3D" id="1.10.287.380">
    <property type="entry name" value="Valyl-tRNA synthetase, C-terminal domain"/>
    <property type="match status" value="1"/>
</dbReference>
<dbReference type="AlphaFoldDB" id="A0A6N2U8Y5"/>
<dbReference type="GO" id="GO:0005524">
    <property type="term" value="F:ATP binding"/>
    <property type="evidence" value="ECO:0007669"/>
    <property type="project" value="UniProtKB-UniRule"/>
</dbReference>
<dbReference type="InterPro" id="IPR013155">
    <property type="entry name" value="M/V/L/I-tRNA-synth_anticd-bd"/>
</dbReference>
<dbReference type="SUPFAM" id="SSF50677">
    <property type="entry name" value="ValRS/IleRS/LeuRS editing domain"/>
    <property type="match status" value="1"/>
</dbReference>
<keyword evidence="7 9" id="KW-0030">Aminoacyl-tRNA synthetase</keyword>
<dbReference type="Gene3D" id="1.10.730.10">
    <property type="entry name" value="Isoleucyl-tRNA Synthetase, Domain 1"/>
    <property type="match status" value="1"/>
</dbReference>
<comment type="subunit">
    <text evidence="9">Monomer.</text>
</comment>
<dbReference type="PANTHER" id="PTHR11946">
    <property type="entry name" value="VALYL-TRNA SYNTHETASES"/>
    <property type="match status" value="1"/>
</dbReference>
<evidence type="ECO:0000256" key="5">
    <source>
        <dbReference type="ARBA" id="ARBA00022917"/>
    </source>
</evidence>
<comment type="catalytic activity">
    <reaction evidence="8 9">
        <text>tRNA(Val) + L-valine + ATP = L-valyl-tRNA(Val) + AMP + diphosphate</text>
        <dbReference type="Rhea" id="RHEA:10704"/>
        <dbReference type="Rhea" id="RHEA-COMP:9672"/>
        <dbReference type="Rhea" id="RHEA-COMP:9708"/>
        <dbReference type="ChEBI" id="CHEBI:30616"/>
        <dbReference type="ChEBI" id="CHEBI:33019"/>
        <dbReference type="ChEBI" id="CHEBI:57762"/>
        <dbReference type="ChEBI" id="CHEBI:78442"/>
        <dbReference type="ChEBI" id="CHEBI:78537"/>
        <dbReference type="ChEBI" id="CHEBI:456215"/>
        <dbReference type="EC" id="6.1.1.9"/>
    </reaction>
</comment>
<feature type="binding site" evidence="9">
    <location>
        <position position="534"/>
    </location>
    <ligand>
        <name>ATP</name>
        <dbReference type="ChEBI" id="CHEBI:30616"/>
    </ligand>
</feature>
<accession>A0A6N2U8Y5</accession>
<comment type="domain">
    <text evidence="9">The C-terminal coiled-coil domain is crucial for aminoacylation activity.</text>
</comment>
<evidence type="ECO:0000256" key="2">
    <source>
        <dbReference type="ARBA" id="ARBA00022598"/>
    </source>
</evidence>
<keyword evidence="5 9" id="KW-0648">Protein biosynthesis</keyword>
<dbReference type="GO" id="GO:0005829">
    <property type="term" value="C:cytosol"/>
    <property type="evidence" value="ECO:0007669"/>
    <property type="project" value="TreeGrafter"/>
</dbReference>
<dbReference type="Pfam" id="PF10458">
    <property type="entry name" value="Val_tRNA-synt_C"/>
    <property type="match status" value="1"/>
</dbReference>
<feature type="domain" description="Aminoacyl-tRNA synthetase class Ia" evidence="10">
    <location>
        <begin position="13"/>
        <end position="571"/>
    </location>
</feature>
<feature type="short sequence motif" description="'HIGH' region" evidence="9">
    <location>
        <begin position="44"/>
        <end position="54"/>
    </location>
</feature>
<comment type="domain">
    <text evidence="9">ValRS has two distinct active sites: one for aminoacylation and one for editing. The misactivated threonine is translocated from the active site to the editing site.</text>
</comment>
<dbReference type="EMBL" id="CACRSK010000007">
    <property type="protein sequence ID" value="VYT11946.1"/>
    <property type="molecule type" value="Genomic_DNA"/>
</dbReference>
<evidence type="ECO:0000256" key="1">
    <source>
        <dbReference type="ARBA" id="ARBA00022490"/>
    </source>
</evidence>
<dbReference type="Pfam" id="PF08264">
    <property type="entry name" value="Anticodon_1"/>
    <property type="match status" value="1"/>
</dbReference>
<dbReference type="InterPro" id="IPR009080">
    <property type="entry name" value="tRNAsynth_Ia_anticodon-bd"/>
</dbReference>
<dbReference type="PROSITE" id="PS00178">
    <property type="entry name" value="AA_TRNA_LIGASE_I"/>
    <property type="match status" value="1"/>
</dbReference>
<organism evidence="13">
    <name type="scientific">Campylobacter ureolyticus</name>
    <dbReference type="NCBI Taxonomy" id="827"/>
    <lineage>
        <taxon>Bacteria</taxon>
        <taxon>Pseudomonadati</taxon>
        <taxon>Campylobacterota</taxon>
        <taxon>Epsilonproteobacteria</taxon>
        <taxon>Campylobacterales</taxon>
        <taxon>Campylobacteraceae</taxon>
        <taxon>Campylobacter</taxon>
    </lineage>
</organism>
<comment type="subcellular location">
    <subcellularLocation>
        <location evidence="9">Cytoplasm</location>
    </subcellularLocation>
</comment>
<gene>
    <name evidence="9 13" type="primary">valS</name>
    <name evidence="13" type="ORF">CULFYP111_01635</name>
</gene>
<dbReference type="RefSeq" id="WP_156847865.1">
    <property type="nucleotide sequence ID" value="NZ_CACRSK010000007.1"/>
</dbReference>
<dbReference type="CDD" id="cd00817">
    <property type="entry name" value="ValRS_core"/>
    <property type="match status" value="1"/>
</dbReference>
<comment type="similarity">
    <text evidence="9">Belongs to the class-I aminoacyl-tRNA synthetase family. ValS type 1 subfamily.</text>
</comment>
<dbReference type="HAMAP" id="MF_02004">
    <property type="entry name" value="Val_tRNA_synth_type1"/>
    <property type="match status" value="1"/>
</dbReference>
<dbReference type="Pfam" id="PF00133">
    <property type="entry name" value="tRNA-synt_1"/>
    <property type="match status" value="1"/>
</dbReference>
<dbReference type="InterPro" id="IPR033705">
    <property type="entry name" value="Anticodon_Ia_Val"/>
</dbReference>
<keyword evidence="3 9" id="KW-0547">Nucleotide-binding</keyword>
<evidence type="ECO:0000259" key="12">
    <source>
        <dbReference type="Pfam" id="PF10458"/>
    </source>
</evidence>
<keyword evidence="6 9" id="KW-0175">Coiled coil</keyword>
<dbReference type="PRINTS" id="PR00986">
    <property type="entry name" value="TRNASYNTHVAL"/>
</dbReference>
<dbReference type="GO" id="GO:0004832">
    <property type="term" value="F:valine-tRNA ligase activity"/>
    <property type="evidence" value="ECO:0007669"/>
    <property type="project" value="UniProtKB-UniRule"/>
</dbReference>
<evidence type="ECO:0000256" key="3">
    <source>
        <dbReference type="ARBA" id="ARBA00022741"/>
    </source>
</evidence>
<feature type="domain" description="Valyl-tRNA synthetase tRNA-binding arm" evidence="12">
    <location>
        <begin position="805"/>
        <end position="869"/>
    </location>
</feature>
<dbReference type="NCBIfam" id="NF004349">
    <property type="entry name" value="PRK05729.1"/>
    <property type="match status" value="1"/>
</dbReference>
<proteinExistence type="inferred from homology"/>
<feature type="short sequence motif" description="'KMSKS' region" evidence="9">
    <location>
        <begin position="531"/>
        <end position="535"/>
    </location>
</feature>
<dbReference type="SUPFAM" id="SSF46589">
    <property type="entry name" value="tRNA-binding arm"/>
    <property type="match status" value="1"/>
</dbReference>
<dbReference type="PANTHER" id="PTHR11946:SF93">
    <property type="entry name" value="VALINE--TRNA LIGASE, CHLOROPLASTIC_MITOCHONDRIAL 2"/>
    <property type="match status" value="1"/>
</dbReference>
<dbReference type="GO" id="GO:0002161">
    <property type="term" value="F:aminoacyl-tRNA deacylase activity"/>
    <property type="evidence" value="ECO:0007669"/>
    <property type="project" value="InterPro"/>
</dbReference>
<evidence type="ECO:0000256" key="8">
    <source>
        <dbReference type="ARBA" id="ARBA00047552"/>
    </source>
</evidence>
<evidence type="ECO:0000256" key="9">
    <source>
        <dbReference type="HAMAP-Rule" id="MF_02004"/>
    </source>
</evidence>
<evidence type="ECO:0000259" key="11">
    <source>
        <dbReference type="Pfam" id="PF08264"/>
    </source>
</evidence>
<dbReference type="InterPro" id="IPR019499">
    <property type="entry name" value="Val-tRNA_synth_tRNA-bd"/>
</dbReference>
<reference evidence="13" key="1">
    <citation type="submission" date="2019-11" db="EMBL/GenBank/DDBJ databases">
        <authorList>
            <person name="Feng L."/>
        </authorList>
    </citation>
    <scope>NUCLEOTIDE SEQUENCE</scope>
    <source>
        <strain evidence="13">CUreolyticusLFYP111</strain>
    </source>
</reference>
<dbReference type="Gene3D" id="3.40.50.620">
    <property type="entry name" value="HUPs"/>
    <property type="match status" value="2"/>
</dbReference>